<dbReference type="OrthoDB" id="38125at2759"/>
<protein>
    <recommendedName>
        <fullName evidence="6">PABS domain-containing protein</fullName>
    </recommendedName>
</protein>
<dbReference type="NCBIfam" id="TIGR00417">
    <property type="entry name" value="speE"/>
    <property type="match status" value="1"/>
</dbReference>
<dbReference type="InterPro" id="IPR035246">
    <property type="entry name" value="Spermidine_synt_N"/>
</dbReference>
<organism evidence="7 8">
    <name type="scientific">Arachis hypogaea</name>
    <name type="common">Peanut</name>
    <dbReference type="NCBI Taxonomy" id="3818"/>
    <lineage>
        <taxon>Eukaryota</taxon>
        <taxon>Viridiplantae</taxon>
        <taxon>Streptophyta</taxon>
        <taxon>Embryophyta</taxon>
        <taxon>Tracheophyta</taxon>
        <taxon>Spermatophyta</taxon>
        <taxon>Magnoliopsida</taxon>
        <taxon>eudicotyledons</taxon>
        <taxon>Gunneridae</taxon>
        <taxon>Pentapetalae</taxon>
        <taxon>rosids</taxon>
        <taxon>fabids</taxon>
        <taxon>Fabales</taxon>
        <taxon>Fabaceae</taxon>
        <taxon>Papilionoideae</taxon>
        <taxon>50 kb inversion clade</taxon>
        <taxon>dalbergioids sensu lato</taxon>
        <taxon>Dalbergieae</taxon>
        <taxon>Pterocarpus clade</taxon>
        <taxon>Arachis</taxon>
    </lineage>
</organism>
<dbReference type="PROSITE" id="PS51006">
    <property type="entry name" value="PABS_2"/>
    <property type="match status" value="1"/>
</dbReference>
<dbReference type="Proteomes" id="UP000289738">
    <property type="component" value="Chromosome A05"/>
</dbReference>
<comment type="similarity">
    <text evidence="1 4">Belongs to the spermidine/spermine synthase family.</text>
</comment>
<dbReference type="GO" id="GO:0008295">
    <property type="term" value="P:spermidine biosynthetic process"/>
    <property type="evidence" value="ECO:0007669"/>
    <property type="project" value="TreeGrafter"/>
</dbReference>
<keyword evidence="8" id="KW-1185">Reference proteome</keyword>
<dbReference type="InterPro" id="IPR029063">
    <property type="entry name" value="SAM-dependent_MTases_sf"/>
</dbReference>
<evidence type="ECO:0000256" key="1">
    <source>
        <dbReference type="ARBA" id="ARBA00007867"/>
    </source>
</evidence>
<dbReference type="STRING" id="3818.A0A445D0N1"/>
<dbReference type="PROSITE" id="PS01330">
    <property type="entry name" value="PABS_1"/>
    <property type="match status" value="1"/>
</dbReference>
<reference evidence="7 8" key="1">
    <citation type="submission" date="2019-01" db="EMBL/GenBank/DDBJ databases">
        <title>Sequencing of cultivated peanut Arachis hypogaea provides insights into genome evolution and oil improvement.</title>
        <authorList>
            <person name="Chen X."/>
        </authorList>
    </citation>
    <scope>NUCLEOTIDE SEQUENCE [LARGE SCALE GENOMIC DNA]</scope>
    <source>
        <strain evidence="8">cv. Fuhuasheng</strain>
        <tissue evidence="7">Leaves</tissue>
    </source>
</reference>
<dbReference type="Pfam" id="PF01564">
    <property type="entry name" value="Spermine_synth"/>
    <property type="match status" value="1"/>
</dbReference>
<dbReference type="HAMAP" id="MF_00198">
    <property type="entry name" value="Spermidine_synth"/>
    <property type="match status" value="1"/>
</dbReference>
<dbReference type="Pfam" id="PF17284">
    <property type="entry name" value="Spermine_synt_N"/>
    <property type="match status" value="1"/>
</dbReference>
<dbReference type="GO" id="GO:0005829">
    <property type="term" value="C:cytosol"/>
    <property type="evidence" value="ECO:0007669"/>
    <property type="project" value="TreeGrafter"/>
</dbReference>
<dbReference type="SMR" id="A0A445D0N1"/>
<dbReference type="Gramene" id="arahy.Tifrunner.gnm2.ann2.Ah05g400100.1">
    <property type="protein sequence ID" value="arahy.Tifrunner.gnm2.ann2.Ah05g400100.1-CDS"/>
    <property type="gene ID" value="arahy.Tifrunner.gnm2.ann2.Ah05g400100"/>
</dbReference>
<evidence type="ECO:0000256" key="3">
    <source>
        <dbReference type="PROSITE-ProRule" id="PRU00354"/>
    </source>
</evidence>
<evidence type="ECO:0000256" key="2">
    <source>
        <dbReference type="ARBA" id="ARBA00022679"/>
    </source>
</evidence>
<feature type="active site" description="Proton acceptor" evidence="3">
    <location>
        <position position="235"/>
    </location>
</feature>
<evidence type="ECO:0000313" key="7">
    <source>
        <dbReference type="EMBL" id="RYR56711.1"/>
    </source>
</evidence>
<comment type="caution">
    <text evidence="7">The sequence shown here is derived from an EMBL/GenBank/DDBJ whole genome shotgun (WGS) entry which is preliminary data.</text>
</comment>
<gene>
    <name evidence="7" type="ORF">Ahy_A05g022399</name>
</gene>
<accession>A0A445D0N1</accession>
<dbReference type="FunFam" id="3.40.50.150:FF:000013">
    <property type="entry name" value="Spermidine synthase"/>
    <property type="match status" value="1"/>
</dbReference>
<dbReference type="InterPro" id="IPR030374">
    <property type="entry name" value="PABS"/>
</dbReference>
<evidence type="ECO:0000259" key="6">
    <source>
        <dbReference type="PROSITE" id="PS51006"/>
    </source>
</evidence>
<dbReference type="Gene3D" id="2.30.140.10">
    <property type="entry name" value="Spermidine synthase, tetramerisation domain"/>
    <property type="match status" value="1"/>
</dbReference>
<dbReference type="PANTHER" id="PTHR11558:SF28">
    <property type="entry name" value="SPERMIDINE SYNTHASE 2-LIKE"/>
    <property type="match status" value="1"/>
</dbReference>
<dbReference type="Gene3D" id="3.40.50.150">
    <property type="entry name" value="Vaccinia Virus protein VP39"/>
    <property type="match status" value="1"/>
</dbReference>
<proteinExistence type="inferred from homology"/>
<evidence type="ECO:0000313" key="8">
    <source>
        <dbReference type="Proteomes" id="UP000289738"/>
    </source>
</evidence>
<dbReference type="InterPro" id="IPR037163">
    <property type="entry name" value="Spermidine_synt_N_sf"/>
</dbReference>
<sequence length="373" mass="41086">MASLPLWGRVNGFNNQEGECVYGSKNLARKLLLHPPNFRSSSTHDNLLQGENLDHQNHTNSETDNVKEQSMIVNGTSHAFRGWYADGPWQGEAHLYKMEKVIFEGKSEFQELLVFESAGHGKVAILNGYLQLTEKDEFAYQEMLTHLALCSIPNPKKVLLVGGGDGGILREISRHSSVEHIDICEMDTMIIDVYKQFFPDIAVGYKDPRVHVHIAEGIGFIKSVPEGTYDVIILDAFNSMGPSAKVLSKKSFLETVAKGLRAGGVMSAPADSLWRKGFVVADTIALCKKIFKGSVNYAWTTIPAYPSGAIGFMLCSTEGPEVNFKIPVNPLNPKKNGVAKGPTKFYNNEIHAAAFCLPSFAIKATEDDDPNMF</sequence>
<dbReference type="SUPFAM" id="SSF53335">
    <property type="entry name" value="S-adenosyl-L-methionine-dependent methyltransferases"/>
    <property type="match status" value="1"/>
</dbReference>
<dbReference type="InterPro" id="IPR001045">
    <property type="entry name" value="Spermi_synthase"/>
</dbReference>
<name>A0A445D0N1_ARAHY</name>
<feature type="region of interest" description="Disordered" evidence="5">
    <location>
        <begin position="43"/>
        <end position="65"/>
    </location>
</feature>
<dbReference type="PANTHER" id="PTHR11558">
    <property type="entry name" value="SPERMIDINE/SPERMINE SYNTHASE"/>
    <property type="match status" value="1"/>
</dbReference>
<dbReference type="InterPro" id="IPR030373">
    <property type="entry name" value="PABS_CS"/>
</dbReference>
<keyword evidence="2 3" id="KW-0808">Transferase</keyword>
<feature type="domain" description="PABS" evidence="6">
    <location>
        <begin position="81"/>
        <end position="317"/>
    </location>
</feature>
<dbReference type="GO" id="GO:0004766">
    <property type="term" value="F:spermidine synthase activity"/>
    <property type="evidence" value="ECO:0007669"/>
    <property type="project" value="TreeGrafter"/>
</dbReference>
<dbReference type="AlphaFoldDB" id="A0A445D0N1"/>
<dbReference type="EMBL" id="SDMP01000005">
    <property type="protein sequence ID" value="RYR56711.1"/>
    <property type="molecule type" value="Genomic_DNA"/>
</dbReference>
<evidence type="ECO:0000256" key="5">
    <source>
        <dbReference type="SAM" id="MobiDB-lite"/>
    </source>
</evidence>
<keyword evidence="3" id="KW-0620">Polyamine biosynthesis</keyword>
<evidence type="ECO:0000256" key="4">
    <source>
        <dbReference type="RuleBase" id="RU003836"/>
    </source>
</evidence>